<dbReference type="AlphaFoldDB" id="A0AAQ3U334"/>
<keyword evidence="2" id="KW-1185">Reference proteome</keyword>
<dbReference type="EMBL" id="CP144751">
    <property type="protein sequence ID" value="WVZ84323.1"/>
    <property type="molecule type" value="Genomic_DNA"/>
</dbReference>
<protein>
    <submittedName>
        <fullName evidence="1">Uncharacterized protein</fullName>
    </submittedName>
</protein>
<proteinExistence type="predicted"/>
<organism evidence="1 2">
    <name type="scientific">Paspalum notatum var. saurae</name>
    <dbReference type="NCBI Taxonomy" id="547442"/>
    <lineage>
        <taxon>Eukaryota</taxon>
        <taxon>Viridiplantae</taxon>
        <taxon>Streptophyta</taxon>
        <taxon>Embryophyta</taxon>
        <taxon>Tracheophyta</taxon>
        <taxon>Spermatophyta</taxon>
        <taxon>Magnoliopsida</taxon>
        <taxon>Liliopsida</taxon>
        <taxon>Poales</taxon>
        <taxon>Poaceae</taxon>
        <taxon>PACMAD clade</taxon>
        <taxon>Panicoideae</taxon>
        <taxon>Andropogonodae</taxon>
        <taxon>Paspaleae</taxon>
        <taxon>Paspalinae</taxon>
        <taxon>Paspalum</taxon>
    </lineage>
</organism>
<evidence type="ECO:0000313" key="2">
    <source>
        <dbReference type="Proteomes" id="UP001341281"/>
    </source>
</evidence>
<dbReference type="Proteomes" id="UP001341281">
    <property type="component" value="Chromosome 07"/>
</dbReference>
<name>A0AAQ3U334_PASNO</name>
<accession>A0AAQ3U334</accession>
<reference evidence="1 2" key="1">
    <citation type="submission" date="2024-02" db="EMBL/GenBank/DDBJ databases">
        <title>High-quality chromosome-scale genome assembly of Pensacola bahiagrass (Paspalum notatum Flugge var. saurae).</title>
        <authorList>
            <person name="Vega J.M."/>
            <person name="Podio M."/>
            <person name="Orjuela J."/>
            <person name="Siena L.A."/>
            <person name="Pessino S.C."/>
            <person name="Combes M.C."/>
            <person name="Mariac C."/>
            <person name="Albertini E."/>
            <person name="Pupilli F."/>
            <person name="Ortiz J.P.A."/>
            <person name="Leblanc O."/>
        </authorList>
    </citation>
    <scope>NUCLEOTIDE SEQUENCE [LARGE SCALE GENOMIC DNA]</scope>
    <source>
        <strain evidence="1">R1</strain>
        <tissue evidence="1">Leaf</tissue>
    </source>
</reference>
<sequence>MWYLRVQIRPSPPRLLNTICPFVKASQVDIPRSDLVPFSPMWVGQVPAHRGLDQGVAAPWLSCDIKAEMCS</sequence>
<gene>
    <name evidence="1" type="ORF">U9M48_031366</name>
</gene>
<evidence type="ECO:0000313" key="1">
    <source>
        <dbReference type="EMBL" id="WVZ84323.1"/>
    </source>
</evidence>